<dbReference type="PROSITE" id="PS50925">
    <property type="entry name" value="BLUF"/>
    <property type="match status" value="1"/>
</dbReference>
<dbReference type="InterPro" id="IPR036046">
    <property type="entry name" value="Acylphosphatase-like_dom_sf"/>
</dbReference>
<dbReference type="EMBL" id="VTXO01000001">
    <property type="protein sequence ID" value="NOI79761.1"/>
    <property type="molecule type" value="Genomic_DNA"/>
</dbReference>
<gene>
    <name evidence="2" type="ORF">F0237_03715</name>
</gene>
<dbReference type="SUPFAM" id="SSF54975">
    <property type="entry name" value="Acylphosphatase/BLUF domain-like"/>
    <property type="match status" value="1"/>
</dbReference>
<accession>A0AAE5GMZ6</accession>
<dbReference type="Proteomes" id="UP000572722">
    <property type="component" value="Unassembled WGS sequence"/>
</dbReference>
<comment type="caution">
    <text evidence="2">The sequence shown here is derived from an EMBL/GenBank/DDBJ whole genome shotgun (WGS) entry which is preliminary data.</text>
</comment>
<evidence type="ECO:0000313" key="3">
    <source>
        <dbReference type="Proteomes" id="UP000572722"/>
    </source>
</evidence>
<dbReference type="GO" id="GO:0071949">
    <property type="term" value="F:FAD binding"/>
    <property type="evidence" value="ECO:0007669"/>
    <property type="project" value="InterPro"/>
</dbReference>
<name>A0AAE5GMZ6_9VIBR</name>
<evidence type="ECO:0000313" key="2">
    <source>
        <dbReference type="EMBL" id="NOI79761.1"/>
    </source>
</evidence>
<dbReference type="RefSeq" id="WP_171320472.1">
    <property type="nucleotide sequence ID" value="NZ_VTXO01000001.1"/>
</dbReference>
<feature type="domain" description="BLUF" evidence="1">
    <location>
        <begin position="3"/>
        <end position="94"/>
    </location>
</feature>
<dbReference type="InterPro" id="IPR007024">
    <property type="entry name" value="BLUF_domain"/>
</dbReference>
<organism evidence="2 3">
    <name type="scientific">Vibrio tubiashii</name>
    <dbReference type="NCBI Taxonomy" id="29498"/>
    <lineage>
        <taxon>Bacteria</taxon>
        <taxon>Pseudomonadati</taxon>
        <taxon>Pseudomonadota</taxon>
        <taxon>Gammaproteobacteria</taxon>
        <taxon>Vibrionales</taxon>
        <taxon>Vibrionaceae</taxon>
        <taxon>Vibrio</taxon>
        <taxon>Vibrio oreintalis group</taxon>
    </lineage>
</organism>
<dbReference type="SMART" id="SM01034">
    <property type="entry name" value="BLUF"/>
    <property type="match status" value="1"/>
</dbReference>
<dbReference type="Pfam" id="PF04940">
    <property type="entry name" value="BLUF"/>
    <property type="match status" value="1"/>
</dbReference>
<sequence>MELIKLIYVSTVSDAFSLSSVDEILVAAQRNNGENGITGILYFNHKYFMQYLEGDKQEVESTYKRILEDNRHYNVLLLDKSALDERQFGCWSMAYILQSEILQPLNLYFMDSPDFNPYRLDTQSANEIIIELKSYLPLAHLHSGALSKAYR</sequence>
<dbReference type="AlphaFoldDB" id="A0AAE5GMZ6"/>
<protein>
    <submittedName>
        <fullName evidence="2">BLUF domain-containing protein</fullName>
    </submittedName>
</protein>
<proteinExistence type="predicted"/>
<dbReference type="GO" id="GO:0009882">
    <property type="term" value="F:blue light photoreceptor activity"/>
    <property type="evidence" value="ECO:0007669"/>
    <property type="project" value="InterPro"/>
</dbReference>
<reference evidence="2 3" key="1">
    <citation type="submission" date="2019-08" db="EMBL/GenBank/DDBJ databases">
        <title>Draft genome sequencing and comparative genomics of hatchery-associated Vibrios.</title>
        <authorList>
            <person name="Kehlet-Delgado H."/>
            <person name="Mueller R.S."/>
        </authorList>
    </citation>
    <scope>NUCLEOTIDE SEQUENCE [LARGE SCALE GENOMIC DNA]</scope>
    <source>
        <strain evidence="2 3">01-65-5-1</strain>
    </source>
</reference>
<dbReference type="Gene3D" id="3.30.70.100">
    <property type="match status" value="1"/>
</dbReference>
<evidence type="ECO:0000259" key="1">
    <source>
        <dbReference type="PROSITE" id="PS50925"/>
    </source>
</evidence>